<dbReference type="Gene3D" id="3.40.710.10">
    <property type="entry name" value="DD-peptidase/beta-lactamase superfamily"/>
    <property type="match status" value="1"/>
</dbReference>
<dbReference type="SUPFAM" id="SSF56601">
    <property type="entry name" value="beta-lactamase/transpeptidase-like"/>
    <property type="match status" value="1"/>
</dbReference>
<dbReference type="PANTHER" id="PTHR35333:SF4">
    <property type="entry name" value="SLR0121 PROTEIN"/>
    <property type="match status" value="1"/>
</dbReference>
<protein>
    <submittedName>
        <fullName evidence="3">Beta-lactamase</fullName>
        <ecNumber evidence="3">3.5.2.6</ecNumber>
    </submittedName>
</protein>
<keyword evidence="4" id="KW-1185">Reference proteome</keyword>
<gene>
    <name evidence="3" type="primary">blaF</name>
    <name evidence="3" type="ORF">OJF2_16120</name>
</gene>
<dbReference type="GO" id="GO:0008800">
    <property type="term" value="F:beta-lactamase activity"/>
    <property type="evidence" value="ECO:0007669"/>
    <property type="project" value="UniProtKB-EC"/>
</dbReference>
<evidence type="ECO:0000313" key="4">
    <source>
        <dbReference type="Proteomes" id="UP000324233"/>
    </source>
</evidence>
<reference evidence="3 4" key="1">
    <citation type="submission" date="2019-08" db="EMBL/GenBank/DDBJ databases">
        <title>Deep-cultivation of Planctomycetes and their phenomic and genomic characterization uncovers novel biology.</title>
        <authorList>
            <person name="Wiegand S."/>
            <person name="Jogler M."/>
            <person name="Boedeker C."/>
            <person name="Pinto D."/>
            <person name="Vollmers J."/>
            <person name="Rivas-Marin E."/>
            <person name="Kohn T."/>
            <person name="Peeters S.H."/>
            <person name="Heuer A."/>
            <person name="Rast P."/>
            <person name="Oberbeckmann S."/>
            <person name="Bunk B."/>
            <person name="Jeske O."/>
            <person name="Meyerdierks A."/>
            <person name="Storesund J.E."/>
            <person name="Kallscheuer N."/>
            <person name="Luecker S."/>
            <person name="Lage O.M."/>
            <person name="Pohl T."/>
            <person name="Merkel B.J."/>
            <person name="Hornburger P."/>
            <person name="Mueller R.-W."/>
            <person name="Bruemmer F."/>
            <person name="Labrenz M."/>
            <person name="Spormann A.M."/>
            <person name="Op den Camp H."/>
            <person name="Overmann J."/>
            <person name="Amann R."/>
            <person name="Jetten M.S.M."/>
            <person name="Mascher T."/>
            <person name="Medema M.H."/>
            <person name="Devos D.P."/>
            <person name="Kaster A.-K."/>
            <person name="Ovreas L."/>
            <person name="Rohde M."/>
            <person name="Galperin M.Y."/>
            <person name="Jogler C."/>
        </authorList>
    </citation>
    <scope>NUCLEOTIDE SEQUENCE [LARGE SCALE GENOMIC DNA]</scope>
    <source>
        <strain evidence="3 4">OJF2</strain>
    </source>
</reference>
<dbReference type="InterPro" id="IPR000871">
    <property type="entry name" value="Beta-lactam_class-A"/>
</dbReference>
<dbReference type="InterPro" id="IPR012338">
    <property type="entry name" value="Beta-lactam/transpept-like"/>
</dbReference>
<name>A0A5B9VZB5_9BACT</name>
<dbReference type="GO" id="GO:0030655">
    <property type="term" value="P:beta-lactam antibiotic catabolic process"/>
    <property type="evidence" value="ECO:0007669"/>
    <property type="project" value="InterPro"/>
</dbReference>
<organism evidence="3 4">
    <name type="scientific">Aquisphaera giovannonii</name>
    <dbReference type="NCBI Taxonomy" id="406548"/>
    <lineage>
        <taxon>Bacteria</taxon>
        <taxon>Pseudomonadati</taxon>
        <taxon>Planctomycetota</taxon>
        <taxon>Planctomycetia</taxon>
        <taxon>Isosphaerales</taxon>
        <taxon>Isosphaeraceae</taxon>
        <taxon>Aquisphaera</taxon>
    </lineage>
</organism>
<comment type="catalytic activity">
    <reaction evidence="1">
        <text>a beta-lactam + H2O = a substituted beta-amino acid</text>
        <dbReference type="Rhea" id="RHEA:20401"/>
        <dbReference type="ChEBI" id="CHEBI:15377"/>
        <dbReference type="ChEBI" id="CHEBI:35627"/>
        <dbReference type="ChEBI" id="CHEBI:140347"/>
        <dbReference type="EC" id="3.5.2.6"/>
    </reaction>
</comment>
<keyword evidence="3" id="KW-0378">Hydrolase</keyword>
<dbReference type="Pfam" id="PF13354">
    <property type="entry name" value="Beta-lactamase2"/>
    <property type="match status" value="1"/>
</dbReference>
<evidence type="ECO:0000313" key="3">
    <source>
        <dbReference type="EMBL" id="QEH33115.1"/>
    </source>
</evidence>
<dbReference type="EMBL" id="CP042997">
    <property type="protein sequence ID" value="QEH33115.1"/>
    <property type="molecule type" value="Genomic_DNA"/>
</dbReference>
<evidence type="ECO:0000259" key="2">
    <source>
        <dbReference type="Pfam" id="PF13354"/>
    </source>
</evidence>
<dbReference type="AlphaFoldDB" id="A0A5B9VZB5"/>
<dbReference type="PANTHER" id="PTHR35333">
    <property type="entry name" value="BETA-LACTAMASE"/>
    <property type="match status" value="1"/>
</dbReference>
<dbReference type="InterPro" id="IPR045155">
    <property type="entry name" value="Beta-lactam_cat"/>
</dbReference>
<proteinExistence type="predicted"/>
<dbReference type="RefSeq" id="WP_246196435.1">
    <property type="nucleotide sequence ID" value="NZ_CP042997.1"/>
</dbReference>
<dbReference type="KEGG" id="agv:OJF2_16120"/>
<accession>A0A5B9VZB5</accession>
<feature type="domain" description="Beta-lactamase class A catalytic" evidence="2">
    <location>
        <begin position="63"/>
        <end position="282"/>
    </location>
</feature>
<dbReference type="GO" id="GO:0046677">
    <property type="term" value="P:response to antibiotic"/>
    <property type="evidence" value="ECO:0007669"/>
    <property type="project" value="InterPro"/>
</dbReference>
<dbReference type="EC" id="3.5.2.6" evidence="3"/>
<sequence>MIPTQMISNRLVRAALLFTAIAAIVGETRSRAAGEDARATPSAPTLTSRLEPLIRAHKGKVAIAVKNLKTGEEFHHRGAEVQPTASLIKFPVMVEAYRQAAEGKVDLDARITLRAEDKVPGSGILTDHFSAGDQIALKDAIRLMIMSSDNTATNLVLDAIGIGATAATMESMGYPNTKIHSKVFRRDTSVFPERSKAYGLGSTTADEMVRLLEALHAHRLASPSACDRMIEHLRTCDDRDKFPKGLPYGTKVAFKTGSVDEARTAAGLIDCPDGTVALCVLTCENQDRRWVPDNAGNVLCADVARAVFAHFSQPGAAPSAAR</sequence>
<evidence type="ECO:0000256" key="1">
    <source>
        <dbReference type="ARBA" id="ARBA00001526"/>
    </source>
</evidence>
<dbReference type="Proteomes" id="UP000324233">
    <property type="component" value="Chromosome"/>
</dbReference>